<comment type="similarity">
    <text evidence="1">Belongs to the YoeB family.</text>
</comment>
<accession>F2BF20</accession>
<gene>
    <name evidence="7" type="primary">yoeB</name>
    <name evidence="7" type="ORF">HMPREF9123_2327</name>
</gene>
<dbReference type="NCBIfam" id="TIGR02116">
    <property type="entry name" value="toxin_Txe_YoeB"/>
    <property type="match status" value="1"/>
</dbReference>
<dbReference type="PANTHER" id="PTHR38039:SF1">
    <property type="entry name" value="TOXIN YOEB"/>
    <property type="match status" value="1"/>
</dbReference>
<name>F2BF20_9NEIS</name>
<keyword evidence="5" id="KW-0378">Hydrolase</keyword>
<dbReference type="Gene3D" id="3.30.2310.20">
    <property type="entry name" value="RelE-like"/>
    <property type="match status" value="1"/>
</dbReference>
<dbReference type="InterPro" id="IPR009614">
    <property type="entry name" value="YoeB_toxin"/>
</dbReference>
<sequence>MMLHFTDDAWDDYLYWQQTDKAVLKRINQLIKDMQRHPFEGLGKPEALRHHLAGYYSRRINHEHRIVYKADDSGIWLIALRYHYQ</sequence>
<organism evidence="7 8">
    <name type="scientific">Neisseria bacilliformis ATCC BAA-1200</name>
    <dbReference type="NCBI Taxonomy" id="888742"/>
    <lineage>
        <taxon>Bacteria</taxon>
        <taxon>Pseudomonadati</taxon>
        <taxon>Pseudomonadota</taxon>
        <taxon>Betaproteobacteria</taxon>
        <taxon>Neisseriales</taxon>
        <taxon>Neisseriaceae</taxon>
        <taxon>Neisseria</taxon>
    </lineage>
</organism>
<dbReference type="PANTHER" id="PTHR38039">
    <property type="entry name" value="TOXIN YOEB"/>
    <property type="match status" value="1"/>
</dbReference>
<dbReference type="Pfam" id="PF06769">
    <property type="entry name" value="YoeB_toxin"/>
    <property type="match status" value="1"/>
</dbReference>
<reference evidence="7 8" key="1">
    <citation type="submission" date="2011-02" db="EMBL/GenBank/DDBJ databases">
        <authorList>
            <person name="Muzny D."/>
            <person name="Qin X."/>
            <person name="Deng J."/>
            <person name="Jiang H."/>
            <person name="Liu Y."/>
            <person name="Qu J."/>
            <person name="Song X.-Z."/>
            <person name="Zhang L."/>
            <person name="Thornton R."/>
            <person name="Coyle M."/>
            <person name="Francisco L."/>
            <person name="Jackson L."/>
            <person name="Javaid M."/>
            <person name="Korchina V."/>
            <person name="Kovar C."/>
            <person name="Mata R."/>
            <person name="Mathew T."/>
            <person name="Ngo R."/>
            <person name="Nguyen L."/>
            <person name="Nguyen N."/>
            <person name="Okwuonu G."/>
            <person name="Ongeri F."/>
            <person name="Pham C."/>
            <person name="Simmons D."/>
            <person name="Wilczek-Boney K."/>
            <person name="Hale W."/>
            <person name="Jakkamsetti A."/>
            <person name="Pham P."/>
            <person name="Ruth R."/>
            <person name="San Lucas F."/>
            <person name="Warren J."/>
            <person name="Zhang J."/>
            <person name="Zhao Z."/>
            <person name="Zhou C."/>
            <person name="Zhu D."/>
            <person name="Lee S."/>
            <person name="Bess C."/>
            <person name="Blankenburg K."/>
            <person name="Forbes L."/>
            <person name="Fu Q."/>
            <person name="Gubbala S."/>
            <person name="Hirani K."/>
            <person name="Jayaseelan J.C."/>
            <person name="Lara F."/>
            <person name="Munidasa M."/>
            <person name="Palculict T."/>
            <person name="Patil S."/>
            <person name="Pu L.-L."/>
            <person name="Saada N."/>
            <person name="Tang L."/>
            <person name="Weissenberger G."/>
            <person name="Zhu Y."/>
            <person name="Hemphill L."/>
            <person name="Shang Y."/>
            <person name="Youmans B."/>
            <person name="Ayvaz T."/>
            <person name="Ross M."/>
            <person name="Santibanez J."/>
            <person name="Aqrawi P."/>
            <person name="Gross S."/>
            <person name="Joshi V."/>
            <person name="Fowler G."/>
            <person name="Nazareth L."/>
            <person name="Reid J."/>
            <person name="Worley K."/>
            <person name="Petrosino J."/>
            <person name="Highlander S."/>
            <person name="Gibbs R."/>
        </authorList>
    </citation>
    <scope>NUCLEOTIDE SEQUENCE [LARGE SCALE GENOMIC DNA]</scope>
    <source>
        <strain evidence="7 8">ATCC BAA-1200</strain>
    </source>
</reference>
<dbReference type="InterPro" id="IPR035093">
    <property type="entry name" value="RelE/ParE_toxin_dom_sf"/>
</dbReference>
<dbReference type="GO" id="GO:0006401">
    <property type="term" value="P:RNA catabolic process"/>
    <property type="evidence" value="ECO:0007669"/>
    <property type="project" value="InterPro"/>
</dbReference>
<keyword evidence="8" id="KW-1185">Reference proteome</keyword>
<proteinExistence type="inferred from homology"/>
<dbReference type="GO" id="GO:0004519">
    <property type="term" value="F:endonuclease activity"/>
    <property type="evidence" value="ECO:0007669"/>
    <property type="project" value="UniProtKB-KW"/>
</dbReference>
<dbReference type="GO" id="GO:0045892">
    <property type="term" value="P:negative regulation of DNA-templated transcription"/>
    <property type="evidence" value="ECO:0007669"/>
    <property type="project" value="TreeGrafter"/>
</dbReference>
<dbReference type="Proteomes" id="UP000004105">
    <property type="component" value="Unassembled WGS sequence"/>
</dbReference>
<keyword evidence="3" id="KW-0540">Nuclease</keyword>
<evidence type="ECO:0000313" key="7">
    <source>
        <dbReference type="EMBL" id="EGF08892.1"/>
    </source>
</evidence>
<keyword evidence="4" id="KW-0255">Endonuclease</keyword>
<dbReference type="EMBL" id="AFAY01000048">
    <property type="protein sequence ID" value="EGF08892.1"/>
    <property type="molecule type" value="Genomic_DNA"/>
</dbReference>
<dbReference type="OrthoDB" id="9801102at2"/>
<dbReference type="RefSeq" id="WP_007343332.1">
    <property type="nucleotide sequence ID" value="NZ_GL878494.1"/>
</dbReference>
<evidence type="ECO:0000256" key="2">
    <source>
        <dbReference type="ARBA" id="ARBA00022649"/>
    </source>
</evidence>
<protein>
    <recommendedName>
        <fullName evidence="6">Putative mRNA interferase YoeB</fullName>
    </recommendedName>
</protein>
<keyword evidence="2" id="KW-1277">Toxin-antitoxin system</keyword>
<dbReference type="AlphaFoldDB" id="F2BF20"/>
<dbReference type="HOGENOM" id="CLU_169492_2_2_4"/>
<evidence type="ECO:0000256" key="4">
    <source>
        <dbReference type="ARBA" id="ARBA00022759"/>
    </source>
</evidence>
<comment type="caution">
    <text evidence="7">The sequence shown here is derived from an EMBL/GenBank/DDBJ whole genome shotgun (WGS) entry which is preliminary data.</text>
</comment>
<evidence type="ECO:0000256" key="1">
    <source>
        <dbReference type="ARBA" id="ARBA00008172"/>
    </source>
</evidence>
<dbReference type="STRING" id="267212.GCA_001063965_00266"/>
<dbReference type="SUPFAM" id="SSF143011">
    <property type="entry name" value="RelE-like"/>
    <property type="match status" value="1"/>
</dbReference>
<evidence type="ECO:0000256" key="6">
    <source>
        <dbReference type="ARBA" id="ARBA00030388"/>
    </source>
</evidence>
<dbReference type="GO" id="GO:0016787">
    <property type="term" value="F:hydrolase activity"/>
    <property type="evidence" value="ECO:0007669"/>
    <property type="project" value="UniProtKB-KW"/>
</dbReference>
<evidence type="ECO:0000256" key="3">
    <source>
        <dbReference type="ARBA" id="ARBA00022722"/>
    </source>
</evidence>
<evidence type="ECO:0000256" key="5">
    <source>
        <dbReference type="ARBA" id="ARBA00022801"/>
    </source>
</evidence>
<evidence type="ECO:0000313" key="8">
    <source>
        <dbReference type="Proteomes" id="UP000004105"/>
    </source>
</evidence>